<dbReference type="InterPro" id="IPR037154">
    <property type="entry name" value="YtpR-like_sf"/>
</dbReference>
<keyword evidence="6" id="KW-1185">Reference proteome</keyword>
<dbReference type="InterPro" id="IPR027855">
    <property type="entry name" value="DUF4479"/>
</dbReference>
<evidence type="ECO:0000259" key="4">
    <source>
        <dbReference type="PROSITE" id="PS50886"/>
    </source>
</evidence>
<evidence type="ECO:0000313" key="6">
    <source>
        <dbReference type="Proteomes" id="UP000678228"/>
    </source>
</evidence>
<dbReference type="Pfam" id="PF14794">
    <property type="entry name" value="DUF4479"/>
    <property type="match status" value="1"/>
</dbReference>
<dbReference type="Gene3D" id="2.40.50.140">
    <property type="entry name" value="Nucleic acid-binding proteins"/>
    <property type="match status" value="1"/>
</dbReference>
<evidence type="ECO:0000313" key="5">
    <source>
        <dbReference type="EMBL" id="MBP3949802.1"/>
    </source>
</evidence>
<comment type="caution">
    <text evidence="5">The sequence shown here is derived from an EMBL/GenBank/DDBJ whole genome shotgun (WGS) entry which is preliminary data.</text>
</comment>
<dbReference type="InterPro" id="IPR002547">
    <property type="entry name" value="tRNA-bd_dom"/>
</dbReference>
<dbReference type="FunFam" id="2.40.50.140:FF:000045">
    <property type="entry name" value="Phenylalanine--tRNA ligase beta subunit"/>
    <property type="match status" value="1"/>
</dbReference>
<dbReference type="RefSeq" id="WP_210595174.1">
    <property type="nucleotide sequence ID" value="NZ_JAGKSQ010000001.1"/>
</dbReference>
<sequence length="202" mass="22100">MNVFYNQKGIGDVLILKIKDVELKQRQFSTFGDVVKIYNSDTNEVIGYNIFKASSYGEIKDHGAVELSDEMKELIKTAFAKNGVNDDVDLQKQNHFVVGYVETMEKHPNADKLNICKVNVGQEELQIVCGAPNVEANQKVVVALVGAVMPSGLIIKDANLRGVPSSGMICSAKELALPDAPQEKGILVLDNSYEIGAPFELK</sequence>
<dbReference type="EMBL" id="JAGKSQ010000001">
    <property type="protein sequence ID" value="MBP3949802.1"/>
    <property type="molecule type" value="Genomic_DNA"/>
</dbReference>
<keyword evidence="2 3" id="KW-0694">RNA-binding</keyword>
<organism evidence="5 6">
    <name type="scientific">Halalkalibacter suaedae</name>
    <dbReference type="NCBI Taxonomy" id="2822140"/>
    <lineage>
        <taxon>Bacteria</taxon>
        <taxon>Bacillati</taxon>
        <taxon>Bacillota</taxon>
        <taxon>Bacilli</taxon>
        <taxon>Bacillales</taxon>
        <taxon>Bacillaceae</taxon>
        <taxon>Halalkalibacter</taxon>
    </lineage>
</organism>
<feature type="domain" description="TRNA-binding" evidence="4">
    <location>
        <begin position="90"/>
        <end position="200"/>
    </location>
</feature>
<dbReference type="NCBIfam" id="NF045760">
    <property type="entry name" value="YtpR"/>
    <property type="match status" value="1"/>
</dbReference>
<dbReference type="Pfam" id="PF01588">
    <property type="entry name" value="tRNA_bind"/>
    <property type="match status" value="1"/>
</dbReference>
<keyword evidence="1 3" id="KW-0820">tRNA-binding</keyword>
<evidence type="ECO:0000256" key="1">
    <source>
        <dbReference type="ARBA" id="ARBA00022555"/>
    </source>
</evidence>
<reference evidence="5" key="1">
    <citation type="submission" date="2021-03" db="EMBL/GenBank/DDBJ databases">
        <title>Bacillus suaedae sp. nov., isolated from Suaeda aralocaspica.</title>
        <authorList>
            <person name="Lei R.F.R."/>
        </authorList>
    </citation>
    <scope>NUCLEOTIDE SEQUENCE</scope>
    <source>
        <strain evidence="5">YZJH907-2</strain>
    </source>
</reference>
<dbReference type="SUPFAM" id="SSF50249">
    <property type="entry name" value="Nucleic acid-binding proteins"/>
    <property type="match status" value="1"/>
</dbReference>
<name>A0A940WSE1_9BACI</name>
<dbReference type="Gene3D" id="3.30.1940.10">
    <property type="entry name" value="YtpR-like"/>
    <property type="match status" value="1"/>
</dbReference>
<dbReference type="PROSITE" id="PS50886">
    <property type="entry name" value="TRBD"/>
    <property type="match status" value="1"/>
</dbReference>
<dbReference type="Proteomes" id="UP000678228">
    <property type="component" value="Unassembled WGS sequence"/>
</dbReference>
<gene>
    <name evidence="5" type="ORF">J7W16_01565</name>
</gene>
<evidence type="ECO:0000256" key="3">
    <source>
        <dbReference type="PROSITE-ProRule" id="PRU00209"/>
    </source>
</evidence>
<protein>
    <submittedName>
        <fullName evidence="5">DUF4479 domain-containing protein</fullName>
    </submittedName>
</protein>
<dbReference type="CDD" id="cd02796">
    <property type="entry name" value="tRNA_bind_bactPheRS"/>
    <property type="match status" value="1"/>
</dbReference>
<evidence type="ECO:0000256" key="2">
    <source>
        <dbReference type="ARBA" id="ARBA00022884"/>
    </source>
</evidence>
<dbReference type="InterPro" id="IPR033714">
    <property type="entry name" value="tRNA_bind_bactPheRS"/>
</dbReference>
<dbReference type="GO" id="GO:0000049">
    <property type="term" value="F:tRNA binding"/>
    <property type="evidence" value="ECO:0007669"/>
    <property type="project" value="UniProtKB-UniRule"/>
</dbReference>
<dbReference type="AlphaFoldDB" id="A0A940WSE1"/>
<proteinExistence type="predicted"/>
<accession>A0A940WSE1</accession>
<dbReference type="InterPro" id="IPR012340">
    <property type="entry name" value="NA-bd_OB-fold"/>
</dbReference>